<gene>
    <name evidence="1" type="ORF">KABACHOK_01780</name>
</gene>
<evidence type="ECO:0000313" key="2">
    <source>
        <dbReference type="Proteomes" id="UP001056685"/>
    </source>
</evidence>
<dbReference type="Proteomes" id="UP001056685">
    <property type="component" value="Segment"/>
</dbReference>
<keyword evidence="2" id="KW-1185">Reference proteome</keyword>
<proteinExistence type="predicted"/>
<sequence>MEPIQFRTVPIKGSTSDVREGFQPDGCRWWLADRRDDVAHGSLTLPMTPDKMAAYQAWPKDDTHDYIADPAFRKLWAHISPQSEIIYCSRMEMLIALIERLRDPRPAAGTVVEVLQAADFKPSDHIPTLYELDIGKGSIYAWTDRGGFKAEFHGNHSWWTNLLFVETSVTTQKGDIWPIHWPESYGDVEAKAAEFLIEHYIPWVRATRIMRNTR</sequence>
<name>A0A9E7MQ44_9CAUD</name>
<protein>
    <submittedName>
        <fullName evidence="1">Uncharacterized protein</fullName>
    </submittedName>
</protein>
<accession>A0A9E7MQ44</accession>
<dbReference type="EMBL" id="ON529852">
    <property type="protein sequence ID" value="USN14014.1"/>
    <property type="molecule type" value="Genomic_DNA"/>
</dbReference>
<reference evidence="1" key="1">
    <citation type="submission" date="2022-05" db="EMBL/GenBank/DDBJ databases">
        <authorList>
            <person name="Friedrich I."/>
            <person name="Poehlein A."/>
            <person name="Schneider D."/>
            <person name="Hertel R."/>
            <person name="Daniel R."/>
        </authorList>
    </citation>
    <scope>NUCLEOTIDE SEQUENCE</scope>
</reference>
<organism evidence="1 2">
    <name type="scientific">Brevundimonas phage vB_BpoS-Kabachok</name>
    <dbReference type="NCBI Taxonomy" id="2948600"/>
    <lineage>
        <taxon>Viruses</taxon>
        <taxon>Duplodnaviria</taxon>
        <taxon>Heunggongvirae</taxon>
        <taxon>Uroviricota</taxon>
        <taxon>Caudoviricetes</taxon>
        <taxon>Jeanschmidtviridae</taxon>
        <taxon>Marchewkavirus</taxon>
        <taxon>Marchewkavirus kabachok</taxon>
    </lineage>
</organism>
<evidence type="ECO:0000313" key="1">
    <source>
        <dbReference type="EMBL" id="USN14014.1"/>
    </source>
</evidence>